<dbReference type="RefSeq" id="WP_224035238.1">
    <property type="nucleotide sequence ID" value="NZ_AP024849.1"/>
</dbReference>
<dbReference type="Gene3D" id="3.40.50.880">
    <property type="match status" value="1"/>
</dbReference>
<evidence type="ECO:0000256" key="4">
    <source>
        <dbReference type="ARBA" id="ARBA00022801"/>
    </source>
</evidence>
<name>A0ABN6J601_9CLOT</name>
<feature type="active site" evidence="10">
    <location>
        <position position="188"/>
    </location>
</feature>
<comment type="subunit">
    <text evidence="2 10">Heterodimer of HisH and HisF.</text>
</comment>
<evidence type="ECO:0000313" key="13">
    <source>
        <dbReference type="Proteomes" id="UP000824633"/>
    </source>
</evidence>
<comment type="subcellular location">
    <subcellularLocation>
        <location evidence="10">Cytoplasm</location>
    </subcellularLocation>
</comment>
<evidence type="ECO:0000256" key="5">
    <source>
        <dbReference type="ARBA" id="ARBA00022962"/>
    </source>
</evidence>
<feature type="active site" description="Nucleophile" evidence="10">
    <location>
        <position position="80"/>
    </location>
</feature>
<evidence type="ECO:0000313" key="12">
    <source>
        <dbReference type="EMBL" id="BCZ49025.1"/>
    </source>
</evidence>
<evidence type="ECO:0000259" key="11">
    <source>
        <dbReference type="Pfam" id="PF00117"/>
    </source>
</evidence>
<keyword evidence="7 10" id="KW-0456">Lyase</keyword>
<dbReference type="InterPro" id="IPR029062">
    <property type="entry name" value="Class_I_gatase-like"/>
</dbReference>
<dbReference type="Pfam" id="PF00117">
    <property type="entry name" value="GATase"/>
    <property type="match status" value="1"/>
</dbReference>
<dbReference type="NCBIfam" id="TIGR01855">
    <property type="entry name" value="IMP_synth_hisH"/>
    <property type="match status" value="1"/>
</dbReference>
<dbReference type="HAMAP" id="MF_00278">
    <property type="entry name" value="HisH"/>
    <property type="match status" value="1"/>
</dbReference>
<dbReference type="CDD" id="cd01748">
    <property type="entry name" value="GATase1_IGP_Synthase"/>
    <property type="match status" value="1"/>
</dbReference>
<keyword evidence="5 10" id="KW-0315">Glutamine amidotransferase</keyword>
<feature type="active site" evidence="10">
    <location>
        <position position="186"/>
    </location>
</feature>
<evidence type="ECO:0000256" key="6">
    <source>
        <dbReference type="ARBA" id="ARBA00023102"/>
    </source>
</evidence>
<comment type="pathway">
    <text evidence="1 10">Amino-acid biosynthesis; L-histidine biosynthesis; L-histidine from 5-phospho-alpha-D-ribose 1-diphosphate: step 5/9.</text>
</comment>
<comment type="catalytic activity">
    <reaction evidence="8 10">
        <text>5-[(5-phospho-1-deoxy-D-ribulos-1-ylimino)methylamino]-1-(5-phospho-beta-D-ribosyl)imidazole-4-carboxamide + L-glutamine = D-erythro-1-(imidazol-4-yl)glycerol 3-phosphate + 5-amino-1-(5-phospho-beta-D-ribosyl)imidazole-4-carboxamide + L-glutamate + H(+)</text>
        <dbReference type="Rhea" id="RHEA:24793"/>
        <dbReference type="ChEBI" id="CHEBI:15378"/>
        <dbReference type="ChEBI" id="CHEBI:29985"/>
        <dbReference type="ChEBI" id="CHEBI:58278"/>
        <dbReference type="ChEBI" id="CHEBI:58359"/>
        <dbReference type="ChEBI" id="CHEBI:58475"/>
        <dbReference type="ChEBI" id="CHEBI:58525"/>
        <dbReference type="EC" id="4.3.2.10"/>
    </reaction>
</comment>
<keyword evidence="6 10" id="KW-0368">Histidine biosynthesis</keyword>
<evidence type="ECO:0000256" key="2">
    <source>
        <dbReference type="ARBA" id="ARBA00011152"/>
    </source>
</evidence>
<dbReference type="PANTHER" id="PTHR42701">
    <property type="entry name" value="IMIDAZOLE GLYCEROL PHOSPHATE SYNTHASE SUBUNIT HISH"/>
    <property type="match status" value="1"/>
</dbReference>
<gene>
    <name evidence="12" type="primary">hisH2</name>
    <name evidence="10" type="synonym">hisH</name>
    <name evidence="12" type="ORF">psyc5s11_50920</name>
</gene>
<protein>
    <recommendedName>
        <fullName evidence="10">Imidazole glycerol phosphate synthase subunit HisH</fullName>
        <ecNumber evidence="10">4.3.2.10</ecNumber>
    </recommendedName>
    <alternativeName>
        <fullName evidence="10">IGP synthase glutaminase subunit</fullName>
        <ecNumber evidence="10">3.5.1.2</ecNumber>
    </alternativeName>
    <alternativeName>
        <fullName evidence="10">IGP synthase subunit HisH</fullName>
    </alternativeName>
    <alternativeName>
        <fullName evidence="10">ImGP synthase subunit HisH</fullName>
        <shortName evidence="10">IGPS subunit HisH</shortName>
    </alternativeName>
</protein>
<dbReference type="PIRSF" id="PIRSF000495">
    <property type="entry name" value="Amidotransf_hisH"/>
    <property type="match status" value="1"/>
</dbReference>
<dbReference type="EC" id="4.3.2.10" evidence="10"/>
<keyword evidence="3 10" id="KW-0028">Amino-acid biosynthesis</keyword>
<sequence>MIAIIDYNMGNVASIENILRKIGIEAIITSDPSVIRQADKIILPGVGSFDYGMKNLNDLGLIEVLKEKAIESNTPLLGICLGMQLLTEGSEEGTLQGLGFIKAHTKKFESEYNGEKLRVPHMGWNYIYPKSNAGIFKNSLDNMRFYFVHSYYVECENEKDVLATTEYGNKFASIIGKDNILGVQFHPEKSHKYGMNLLKNFVEMV</sequence>
<evidence type="ECO:0000256" key="8">
    <source>
        <dbReference type="ARBA" id="ARBA00047838"/>
    </source>
</evidence>
<keyword evidence="10" id="KW-0963">Cytoplasm</keyword>
<dbReference type="Proteomes" id="UP000824633">
    <property type="component" value="Chromosome"/>
</dbReference>
<dbReference type="PROSITE" id="PS51274">
    <property type="entry name" value="GATASE_COBBQ"/>
    <property type="match status" value="1"/>
</dbReference>
<dbReference type="EMBL" id="AP024849">
    <property type="protein sequence ID" value="BCZ49025.1"/>
    <property type="molecule type" value="Genomic_DNA"/>
</dbReference>
<comment type="catalytic activity">
    <reaction evidence="9 10">
        <text>L-glutamine + H2O = L-glutamate + NH4(+)</text>
        <dbReference type="Rhea" id="RHEA:15889"/>
        <dbReference type="ChEBI" id="CHEBI:15377"/>
        <dbReference type="ChEBI" id="CHEBI:28938"/>
        <dbReference type="ChEBI" id="CHEBI:29985"/>
        <dbReference type="ChEBI" id="CHEBI:58359"/>
        <dbReference type="EC" id="3.5.1.2"/>
    </reaction>
</comment>
<keyword evidence="4 10" id="KW-0378">Hydrolase</keyword>
<dbReference type="InterPro" id="IPR010139">
    <property type="entry name" value="Imidazole-glycPsynth_HisH"/>
</dbReference>
<evidence type="ECO:0000256" key="10">
    <source>
        <dbReference type="HAMAP-Rule" id="MF_00278"/>
    </source>
</evidence>
<dbReference type="SUPFAM" id="SSF52317">
    <property type="entry name" value="Class I glutamine amidotransferase-like"/>
    <property type="match status" value="1"/>
</dbReference>
<dbReference type="PANTHER" id="PTHR42701:SF1">
    <property type="entry name" value="IMIDAZOLE GLYCEROL PHOSPHATE SYNTHASE SUBUNIT HISH"/>
    <property type="match status" value="1"/>
</dbReference>
<evidence type="ECO:0000256" key="3">
    <source>
        <dbReference type="ARBA" id="ARBA00022605"/>
    </source>
</evidence>
<reference evidence="13" key="1">
    <citation type="submission" date="2021-07" db="EMBL/GenBank/DDBJ databases">
        <title>Complete genome sequencing of a Clostridium isolate.</title>
        <authorList>
            <person name="Ueki A."/>
            <person name="Tonouchi A."/>
        </authorList>
    </citation>
    <scope>NUCLEOTIDE SEQUENCE [LARGE SCALE GENOMIC DNA]</scope>
    <source>
        <strain evidence="13">C5S11</strain>
    </source>
</reference>
<organism evidence="12 13">
    <name type="scientific">Clostridium gelidum</name>
    <dbReference type="NCBI Taxonomy" id="704125"/>
    <lineage>
        <taxon>Bacteria</taxon>
        <taxon>Bacillati</taxon>
        <taxon>Bacillota</taxon>
        <taxon>Clostridia</taxon>
        <taxon>Eubacteriales</taxon>
        <taxon>Clostridiaceae</taxon>
        <taxon>Clostridium</taxon>
    </lineage>
</organism>
<evidence type="ECO:0000256" key="7">
    <source>
        <dbReference type="ARBA" id="ARBA00023239"/>
    </source>
</evidence>
<dbReference type="InterPro" id="IPR017926">
    <property type="entry name" value="GATASE"/>
</dbReference>
<dbReference type="EC" id="3.5.1.2" evidence="10"/>
<dbReference type="PROSITE" id="PS51273">
    <property type="entry name" value="GATASE_TYPE_1"/>
    <property type="match status" value="1"/>
</dbReference>
<proteinExistence type="inferred from homology"/>
<feature type="domain" description="Glutamine amidotransferase" evidence="11">
    <location>
        <begin position="4"/>
        <end position="202"/>
    </location>
</feature>
<accession>A0ABN6J601</accession>
<evidence type="ECO:0000256" key="9">
    <source>
        <dbReference type="ARBA" id="ARBA00049534"/>
    </source>
</evidence>
<keyword evidence="13" id="KW-1185">Reference proteome</keyword>
<evidence type="ECO:0000256" key="1">
    <source>
        <dbReference type="ARBA" id="ARBA00005091"/>
    </source>
</evidence>
<comment type="function">
    <text evidence="10">IGPS catalyzes the conversion of PRFAR and glutamine to IGP, AICAR and glutamate. The HisH subunit catalyzes the hydrolysis of glutamine to glutamate and ammonia as part of the synthesis of IGP and AICAR. The resulting ammonia molecule is channeled to the active site of HisF.</text>
</comment>